<name>A0ABP8DN02_9ACTN</name>
<dbReference type="Pfam" id="PF00990">
    <property type="entry name" value="GGDEF"/>
    <property type="match status" value="1"/>
</dbReference>
<dbReference type="PANTHER" id="PTHR44757">
    <property type="entry name" value="DIGUANYLATE CYCLASE DGCP"/>
    <property type="match status" value="1"/>
</dbReference>
<dbReference type="InterPro" id="IPR052155">
    <property type="entry name" value="Biofilm_reg_signaling"/>
</dbReference>
<comment type="caution">
    <text evidence="3">The sequence shown here is derived from an EMBL/GenBank/DDBJ whole genome shotgun (WGS) entry which is preliminary data.</text>
</comment>
<dbReference type="PROSITE" id="PS50887">
    <property type="entry name" value="GGDEF"/>
    <property type="match status" value="1"/>
</dbReference>
<dbReference type="SUPFAM" id="SSF55073">
    <property type="entry name" value="Nucleotide cyclase"/>
    <property type="match status" value="1"/>
</dbReference>
<dbReference type="InterPro" id="IPR029787">
    <property type="entry name" value="Nucleotide_cyclase"/>
</dbReference>
<dbReference type="Proteomes" id="UP001500620">
    <property type="component" value="Unassembled WGS sequence"/>
</dbReference>
<evidence type="ECO:0000259" key="2">
    <source>
        <dbReference type="PROSITE" id="PS50887"/>
    </source>
</evidence>
<dbReference type="CDD" id="cd01949">
    <property type="entry name" value="GGDEF"/>
    <property type="match status" value="1"/>
</dbReference>
<feature type="region of interest" description="Disordered" evidence="1">
    <location>
        <begin position="201"/>
        <end position="231"/>
    </location>
</feature>
<evidence type="ECO:0000313" key="3">
    <source>
        <dbReference type="EMBL" id="GAA4259962.1"/>
    </source>
</evidence>
<feature type="domain" description="GGDEF" evidence="2">
    <location>
        <begin position="68"/>
        <end position="204"/>
    </location>
</feature>
<organism evidence="3 4">
    <name type="scientific">Dactylosporangium darangshiense</name>
    <dbReference type="NCBI Taxonomy" id="579108"/>
    <lineage>
        <taxon>Bacteria</taxon>
        <taxon>Bacillati</taxon>
        <taxon>Actinomycetota</taxon>
        <taxon>Actinomycetes</taxon>
        <taxon>Micromonosporales</taxon>
        <taxon>Micromonosporaceae</taxon>
        <taxon>Dactylosporangium</taxon>
    </lineage>
</organism>
<proteinExistence type="predicted"/>
<dbReference type="SMART" id="SM00267">
    <property type="entry name" value="GGDEF"/>
    <property type="match status" value="1"/>
</dbReference>
<keyword evidence="4" id="KW-1185">Reference proteome</keyword>
<dbReference type="InterPro" id="IPR000160">
    <property type="entry name" value="GGDEF_dom"/>
</dbReference>
<dbReference type="NCBIfam" id="TIGR00254">
    <property type="entry name" value="GGDEF"/>
    <property type="match status" value="1"/>
</dbReference>
<dbReference type="RefSeq" id="WP_345136880.1">
    <property type="nucleotide sequence ID" value="NZ_BAABAT010000038.1"/>
</dbReference>
<dbReference type="EMBL" id="BAABAT010000038">
    <property type="protein sequence ID" value="GAA4259962.1"/>
    <property type="molecule type" value="Genomic_DNA"/>
</dbReference>
<evidence type="ECO:0000313" key="4">
    <source>
        <dbReference type="Proteomes" id="UP001500620"/>
    </source>
</evidence>
<dbReference type="InterPro" id="IPR043128">
    <property type="entry name" value="Rev_trsase/Diguanyl_cyclase"/>
</dbReference>
<dbReference type="PANTHER" id="PTHR44757:SF2">
    <property type="entry name" value="BIOFILM ARCHITECTURE MAINTENANCE PROTEIN MBAA"/>
    <property type="match status" value="1"/>
</dbReference>
<dbReference type="Gene3D" id="3.30.70.270">
    <property type="match status" value="1"/>
</dbReference>
<sequence>MSLSLTMIATAVVAFAGGGLTAWPTIHRLRARLAEATWRLLHDPLTRQFNRDGLQAAHAAIAQTGDPQPIIAVLIDLDDFKPINDTYGHDAGDDLLIEIGDRINDTATLYGGVAARLSGDEYAALLPARQHDFVRIADTFGTLISQPVELTIDGNPVTITPTASVGLALAETTDALEDVALHRADIAMYHAKHNGRNRHAIYEPGMTMPTSQPRRGPRLRDRRQHDGEATA</sequence>
<reference evidence="4" key="1">
    <citation type="journal article" date="2019" name="Int. J. Syst. Evol. Microbiol.">
        <title>The Global Catalogue of Microorganisms (GCM) 10K type strain sequencing project: providing services to taxonomists for standard genome sequencing and annotation.</title>
        <authorList>
            <consortium name="The Broad Institute Genomics Platform"/>
            <consortium name="The Broad Institute Genome Sequencing Center for Infectious Disease"/>
            <person name="Wu L."/>
            <person name="Ma J."/>
        </authorList>
    </citation>
    <scope>NUCLEOTIDE SEQUENCE [LARGE SCALE GENOMIC DNA]</scope>
    <source>
        <strain evidence="4">JCM 17441</strain>
    </source>
</reference>
<evidence type="ECO:0000256" key="1">
    <source>
        <dbReference type="SAM" id="MobiDB-lite"/>
    </source>
</evidence>
<protein>
    <recommendedName>
        <fullName evidence="2">GGDEF domain-containing protein</fullName>
    </recommendedName>
</protein>
<gene>
    <name evidence="3" type="ORF">GCM10022255_086780</name>
</gene>
<accession>A0ABP8DN02</accession>